<dbReference type="GeneID" id="79302294"/>
<feature type="transmembrane region" description="Helical" evidence="1">
    <location>
        <begin position="83"/>
        <end position="100"/>
    </location>
</feature>
<dbReference type="Proteomes" id="UP001596407">
    <property type="component" value="Unassembled WGS sequence"/>
</dbReference>
<keyword evidence="1" id="KW-0472">Membrane</keyword>
<gene>
    <name evidence="2" type="ORF">ACFQJ6_13635</name>
</gene>
<keyword evidence="1" id="KW-0812">Transmembrane</keyword>
<evidence type="ECO:0000256" key="1">
    <source>
        <dbReference type="SAM" id="Phobius"/>
    </source>
</evidence>
<sequence length="121" mass="13836">MSSDGEVTNTATSAKNTISSSWDEWVESIVRERKSDSGSIRLLGFFRQIVTEFIVYLLFGIIFSTFVLVIDLFTPFILMPNAWYAYPMYIGAAVSLLFITGHDKWLRPEEEHQKNSDDAED</sequence>
<accession>A0ABD5WQL1</accession>
<dbReference type="RefSeq" id="WP_276281113.1">
    <property type="nucleotide sequence ID" value="NZ_CP119809.1"/>
</dbReference>
<reference evidence="2 3" key="1">
    <citation type="journal article" date="2019" name="Int. J. Syst. Evol. Microbiol.">
        <title>The Global Catalogue of Microorganisms (GCM) 10K type strain sequencing project: providing services to taxonomists for standard genome sequencing and annotation.</title>
        <authorList>
            <consortium name="The Broad Institute Genomics Platform"/>
            <consortium name="The Broad Institute Genome Sequencing Center for Infectious Disease"/>
            <person name="Wu L."/>
            <person name="Ma J."/>
        </authorList>
    </citation>
    <scope>NUCLEOTIDE SEQUENCE [LARGE SCALE GENOMIC DNA]</scope>
    <source>
        <strain evidence="2 3">DT72</strain>
    </source>
</reference>
<keyword evidence="3" id="KW-1185">Reference proteome</keyword>
<evidence type="ECO:0000313" key="2">
    <source>
        <dbReference type="EMBL" id="MFC7080991.1"/>
    </source>
</evidence>
<proteinExistence type="predicted"/>
<comment type="caution">
    <text evidence="2">The sequence shown here is derived from an EMBL/GenBank/DDBJ whole genome shotgun (WGS) entry which is preliminary data.</text>
</comment>
<dbReference type="EMBL" id="JBHSZH010000005">
    <property type="protein sequence ID" value="MFC7080991.1"/>
    <property type="molecule type" value="Genomic_DNA"/>
</dbReference>
<dbReference type="AlphaFoldDB" id="A0ABD5WQL1"/>
<feature type="transmembrane region" description="Helical" evidence="1">
    <location>
        <begin position="53"/>
        <end position="77"/>
    </location>
</feature>
<organism evidence="2 3">
    <name type="scientific">Halorussus caseinilyticus</name>
    <dbReference type="NCBI Taxonomy" id="3034025"/>
    <lineage>
        <taxon>Archaea</taxon>
        <taxon>Methanobacteriati</taxon>
        <taxon>Methanobacteriota</taxon>
        <taxon>Stenosarchaea group</taxon>
        <taxon>Halobacteria</taxon>
        <taxon>Halobacteriales</taxon>
        <taxon>Haladaptataceae</taxon>
        <taxon>Halorussus</taxon>
    </lineage>
</organism>
<keyword evidence="1" id="KW-1133">Transmembrane helix</keyword>
<name>A0ABD5WQL1_9EURY</name>
<evidence type="ECO:0000313" key="3">
    <source>
        <dbReference type="Proteomes" id="UP001596407"/>
    </source>
</evidence>
<protein>
    <submittedName>
        <fullName evidence="2">Uncharacterized protein</fullName>
    </submittedName>
</protein>